<protein>
    <recommendedName>
        <fullName evidence="3">DUF3261 domain-containing protein</fullName>
    </recommendedName>
</protein>
<evidence type="ECO:0000313" key="1">
    <source>
        <dbReference type="EMBL" id="KEZ78838.1"/>
    </source>
</evidence>
<keyword evidence="2" id="KW-1185">Reference proteome</keyword>
<organism evidence="1 2">
    <name type="scientific">Salinisphaera hydrothermalis (strain C41B8)</name>
    <dbReference type="NCBI Taxonomy" id="1304275"/>
    <lineage>
        <taxon>Bacteria</taxon>
        <taxon>Pseudomonadati</taxon>
        <taxon>Pseudomonadota</taxon>
        <taxon>Gammaproteobacteria</taxon>
        <taxon>Salinisphaerales</taxon>
        <taxon>Salinisphaeraceae</taxon>
        <taxon>Salinisphaera</taxon>
    </lineage>
</organism>
<dbReference type="Pfam" id="PF11659">
    <property type="entry name" value="DUF3261"/>
    <property type="match status" value="1"/>
</dbReference>
<evidence type="ECO:0008006" key="3">
    <source>
        <dbReference type="Google" id="ProtNLM"/>
    </source>
</evidence>
<reference evidence="1 2" key="1">
    <citation type="submission" date="2013-03" db="EMBL/GenBank/DDBJ databases">
        <title>Salinisphaera hydrothermalis C41B8 Genome Sequencing.</title>
        <authorList>
            <person name="Li C."/>
            <person name="Lai Q."/>
            <person name="Shao Z."/>
        </authorList>
    </citation>
    <scope>NUCLEOTIDE SEQUENCE [LARGE SCALE GENOMIC DNA]</scope>
    <source>
        <strain evidence="1 2">C41B8</strain>
    </source>
</reference>
<name>A0A084IQ54_SALHC</name>
<dbReference type="PROSITE" id="PS51257">
    <property type="entry name" value="PROKAR_LIPOPROTEIN"/>
    <property type="match status" value="1"/>
</dbReference>
<dbReference type="EMBL" id="APNK01000002">
    <property type="protein sequence ID" value="KEZ78838.1"/>
    <property type="molecule type" value="Genomic_DNA"/>
</dbReference>
<dbReference type="STRING" id="1304275.C41B8_01872"/>
<proteinExistence type="predicted"/>
<dbReference type="Proteomes" id="UP000028302">
    <property type="component" value="Unassembled WGS sequence"/>
</dbReference>
<dbReference type="InterPro" id="IPR021675">
    <property type="entry name" value="DUF3261"/>
</dbReference>
<accession>A0A084IQ54</accession>
<dbReference type="AlphaFoldDB" id="A0A084IQ54"/>
<comment type="caution">
    <text evidence="1">The sequence shown here is derived from an EMBL/GenBank/DDBJ whole genome shotgun (WGS) entry which is preliminary data.</text>
</comment>
<evidence type="ECO:0000313" key="2">
    <source>
        <dbReference type="Proteomes" id="UP000028302"/>
    </source>
</evidence>
<gene>
    <name evidence="1" type="ORF">C41B8_01872</name>
</gene>
<sequence>MPAVRTGRMKRTVVIAPLIVGLAVALGGCMPKPLIQPLGPAALGQSVEARQQVTVHYRGHTRSLQVALRVVPDDLTLVGLSAMGQRVFTLGWNGHAVERGRGLQAAKRIPAKRILADLELAYWPLPALRGALTDPDVRLQQLGNTRTLWRGDTLLWIAYRANGDPWHSRLTIYDTRLGYRLDVEPLAFNIPASSNKP</sequence>